<dbReference type="OrthoDB" id="1646282at2"/>
<dbReference type="EMBL" id="MWQY01000020">
    <property type="protein sequence ID" value="ORC32764.1"/>
    <property type="molecule type" value="Genomic_DNA"/>
</dbReference>
<evidence type="ECO:0000313" key="3">
    <source>
        <dbReference type="Proteomes" id="UP000192343"/>
    </source>
</evidence>
<dbReference type="Proteomes" id="UP000192343">
    <property type="component" value="Unassembled WGS sequence"/>
</dbReference>
<evidence type="ECO:0000256" key="1">
    <source>
        <dbReference type="SAM" id="SignalP"/>
    </source>
</evidence>
<name>A0A1Y1RUN3_9SPIO</name>
<feature type="signal peptide" evidence="1">
    <location>
        <begin position="1"/>
        <end position="21"/>
    </location>
</feature>
<accession>A0A1Y1RUN3</accession>
<organism evidence="2 3">
    <name type="scientific">Marispirochaeta aestuarii</name>
    <dbReference type="NCBI Taxonomy" id="1963862"/>
    <lineage>
        <taxon>Bacteria</taxon>
        <taxon>Pseudomonadati</taxon>
        <taxon>Spirochaetota</taxon>
        <taxon>Spirochaetia</taxon>
        <taxon>Spirochaetales</taxon>
        <taxon>Spirochaetaceae</taxon>
        <taxon>Marispirochaeta</taxon>
    </lineage>
</organism>
<feature type="chain" id="PRO_5012417681" description="FMN-binding domain-containing protein" evidence="1">
    <location>
        <begin position="22"/>
        <end position="200"/>
    </location>
</feature>
<protein>
    <recommendedName>
        <fullName evidence="4">FMN-binding domain-containing protein</fullName>
    </recommendedName>
</protein>
<reference evidence="2 3" key="1">
    <citation type="submission" date="2017-03" db="EMBL/GenBank/DDBJ databases">
        <title>Draft Genome sequence of Marispirochaeta sp. strain JC444.</title>
        <authorList>
            <person name="Shivani Y."/>
            <person name="Subhash Y."/>
            <person name="Sasikala C."/>
            <person name="Ramana C."/>
        </authorList>
    </citation>
    <scope>NUCLEOTIDE SEQUENCE [LARGE SCALE GENOMIC DNA]</scope>
    <source>
        <strain evidence="2 3">JC444</strain>
    </source>
</reference>
<proteinExistence type="predicted"/>
<sequence length="200" mass="22087">MKTIRLMAGALVLIMVLGACGGNAGAAKEEATAEAAEPAKGITLENAFYYTHVDGHKKETQIPAVVLFEYEQLKTVRYQVAYIACTCRGPEVNYWSVANVEINKSNLTVDHISYHEDSTDHYVAGMYGDSTESWDGTPVRELFDGFIQDSILGKSESEIDAYVPMHGEVDTYTGATVTPNNAMRMLQGLFEYHKEHYGSN</sequence>
<evidence type="ECO:0008006" key="4">
    <source>
        <dbReference type="Google" id="ProtNLM"/>
    </source>
</evidence>
<dbReference type="PROSITE" id="PS51257">
    <property type="entry name" value="PROKAR_LIPOPROTEIN"/>
    <property type="match status" value="1"/>
</dbReference>
<dbReference type="STRING" id="1963862.B4O97_15835"/>
<evidence type="ECO:0000313" key="2">
    <source>
        <dbReference type="EMBL" id="ORC32764.1"/>
    </source>
</evidence>
<keyword evidence="3" id="KW-1185">Reference proteome</keyword>
<comment type="caution">
    <text evidence="2">The sequence shown here is derived from an EMBL/GenBank/DDBJ whole genome shotgun (WGS) entry which is preliminary data.</text>
</comment>
<dbReference type="RefSeq" id="WP_083052323.1">
    <property type="nucleotide sequence ID" value="NZ_CAXXQO010000003.1"/>
</dbReference>
<gene>
    <name evidence="2" type="ORF">B4O97_15835</name>
</gene>
<keyword evidence="1" id="KW-0732">Signal</keyword>
<dbReference type="AlphaFoldDB" id="A0A1Y1RUN3"/>